<gene>
    <name evidence="3" type="ORF">GDO78_019093</name>
</gene>
<sequence length="124" mass="13664">ISHWVEFSQTRLLDKSTFSAALQELNHSLSLRTYLVGDALTLADISVFSTLAGSASWQEQLKQNKAAVNVRRWYTFLEPAVPFQGRLSMAAAPPEKKQDVGKFVELPGAEMGKVVVRFPPEASG</sequence>
<dbReference type="InterPro" id="IPR036282">
    <property type="entry name" value="Glutathione-S-Trfase_C_sf"/>
</dbReference>
<dbReference type="EMBL" id="WNTK01036135">
    <property type="protein sequence ID" value="KAG9460857.1"/>
    <property type="molecule type" value="Genomic_DNA"/>
</dbReference>
<evidence type="ECO:0000259" key="2">
    <source>
        <dbReference type="Pfam" id="PF21972"/>
    </source>
</evidence>
<dbReference type="SUPFAM" id="SSF47616">
    <property type="entry name" value="GST C-terminal domain-like"/>
    <property type="match status" value="1"/>
</dbReference>
<name>A0A8J6E5N7_ELECQ</name>
<evidence type="ECO:0000313" key="3">
    <source>
        <dbReference type="EMBL" id="KAG9460857.1"/>
    </source>
</evidence>
<dbReference type="GO" id="GO:0017102">
    <property type="term" value="C:methionyl glutamyl tRNA synthetase complex"/>
    <property type="evidence" value="ECO:0007669"/>
    <property type="project" value="TreeGrafter"/>
</dbReference>
<comment type="caution">
    <text evidence="3">The sequence shown here is derived from an EMBL/GenBank/DDBJ whole genome shotgun (WGS) entry which is preliminary data.</text>
</comment>
<dbReference type="PANTHER" id="PTHR43097">
    <property type="entry name" value="GLUTAMINE-TRNA LIGASE"/>
    <property type="match status" value="1"/>
</dbReference>
<reference evidence="3" key="1">
    <citation type="thesis" date="2020" institute="ProQuest LLC" country="789 East Eisenhower Parkway, Ann Arbor, MI, USA">
        <title>Comparative Genomics and Chromosome Evolution.</title>
        <authorList>
            <person name="Mudd A.B."/>
        </authorList>
    </citation>
    <scope>NUCLEOTIDE SEQUENCE</scope>
    <source>
        <strain evidence="3">HN-11 Male</strain>
        <tissue evidence="3">Kidney and liver</tissue>
    </source>
</reference>
<dbReference type="PANTHER" id="PTHR43097:SF5">
    <property type="entry name" value="GLUTAMATE--TRNA LIGASE"/>
    <property type="match status" value="1"/>
</dbReference>
<dbReference type="AlphaFoldDB" id="A0A8J6E5N7"/>
<dbReference type="GO" id="GO:0004818">
    <property type="term" value="F:glutamate-tRNA ligase activity"/>
    <property type="evidence" value="ECO:0007669"/>
    <property type="project" value="TreeGrafter"/>
</dbReference>
<evidence type="ECO:0000313" key="4">
    <source>
        <dbReference type="Proteomes" id="UP000770717"/>
    </source>
</evidence>
<feature type="non-terminal residue" evidence="3">
    <location>
        <position position="124"/>
    </location>
</feature>
<dbReference type="CDD" id="cd10309">
    <property type="entry name" value="GST_C_GluProRS_N"/>
    <property type="match status" value="1"/>
</dbReference>
<dbReference type="InterPro" id="IPR050132">
    <property type="entry name" value="Gln/Glu-tRNA_Ligase"/>
</dbReference>
<dbReference type="OrthoDB" id="10250478at2759"/>
<keyword evidence="1" id="KW-0648">Protein biosynthesis</keyword>
<feature type="domain" description="Nuclear-export cofactor Arc1-like N-terminal" evidence="2">
    <location>
        <begin position="13"/>
        <end position="78"/>
    </location>
</feature>
<dbReference type="Pfam" id="PF21972">
    <property type="entry name" value="Arc1p_N_like"/>
    <property type="match status" value="1"/>
</dbReference>
<keyword evidence="4" id="KW-1185">Reference proteome</keyword>
<protein>
    <recommendedName>
        <fullName evidence="2">Nuclear-export cofactor Arc1-like N-terminal domain-containing protein</fullName>
    </recommendedName>
</protein>
<dbReference type="Proteomes" id="UP000770717">
    <property type="component" value="Unassembled WGS sequence"/>
</dbReference>
<dbReference type="InterPro" id="IPR053836">
    <property type="entry name" value="Arc1-like_N"/>
</dbReference>
<dbReference type="GO" id="GO:0005829">
    <property type="term" value="C:cytosol"/>
    <property type="evidence" value="ECO:0007669"/>
    <property type="project" value="TreeGrafter"/>
</dbReference>
<dbReference type="Gene3D" id="1.20.1050.130">
    <property type="match status" value="1"/>
</dbReference>
<organism evidence="3 4">
    <name type="scientific">Eleutherodactylus coqui</name>
    <name type="common">Puerto Rican coqui</name>
    <dbReference type="NCBI Taxonomy" id="57060"/>
    <lineage>
        <taxon>Eukaryota</taxon>
        <taxon>Metazoa</taxon>
        <taxon>Chordata</taxon>
        <taxon>Craniata</taxon>
        <taxon>Vertebrata</taxon>
        <taxon>Euteleostomi</taxon>
        <taxon>Amphibia</taxon>
        <taxon>Batrachia</taxon>
        <taxon>Anura</taxon>
        <taxon>Neobatrachia</taxon>
        <taxon>Hyloidea</taxon>
        <taxon>Eleutherodactylidae</taxon>
        <taxon>Eleutherodactylinae</taxon>
        <taxon>Eleutherodactylus</taxon>
        <taxon>Eleutherodactylus</taxon>
    </lineage>
</organism>
<dbReference type="GO" id="GO:0006424">
    <property type="term" value="P:glutamyl-tRNA aminoacylation"/>
    <property type="evidence" value="ECO:0007669"/>
    <property type="project" value="TreeGrafter"/>
</dbReference>
<proteinExistence type="predicted"/>
<evidence type="ECO:0000256" key="1">
    <source>
        <dbReference type="ARBA" id="ARBA00022917"/>
    </source>
</evidence>
<accession>A0A8J6E5N7</accession>